<keyword evidence="1" id="KW-0472">Membrane</keyword>
<keyword evidence="1" id="KW-0812">Transmembrane</keyword>
<dbReference type="Proteomes" id="UP000559885">
    <property type="component" value="Unassembled WGS sequence"/>
</dbReference>
<organism evidence="2 3">
    <name type="scientific">Listeria aquatica</name>
    <dbReference type="NCBI Taxonomy" id="1494960"/>
    <lineage>
        <taxon>Bacteria</taxon>
        <taxon>Bacillati</taxon>
        <taxon>Bacillota</taxon>
        <taxon>Bacilli</taxon>
        <taxon>Bacillales</taxon>
        <taxon>Listeriaceae</taxon>
        <taxon>Listeria</taxon>
    </lineage>
</organism>
<sequence>MKDVHYQEDDFEKAEKSIGNLIGKGAWGKGAIDSLKDVSKNLEEVEKDIAKWDADGAISFSHTDNKHKLQALYEDFEVLHDFAGKAGELVNDKIDQPFYEALDEFVEGMRDLDASKFTTKNRIGATTTVTSYANSYTQEQIEVPKKEVSLDDLFSGDNYYADQMKVQYEEWKRQNKDQDVSQKDFRTAMINSRAFAYTSIKDEQQKKEFWVNVVATVAIVGVSIFCPPAGLALGLAYGGLEMSAAVSGKDWLTGRELDTSERAMRGAFSLLDIVPGMKAFSGGTQAIRSGTKLASLSNNLLHGMKSIPSKADDFLKLGQRSALTRINSLKTTVKEGMHTGVERATRGLDKVGEVADNFKNNLNLNSRRQLAADGFGALPPSGPSRVSNATEKMKEILQKYDLNLNGGGRQTDDIVNESGKAFKAQPKHYQVPDEIQRVLKKHELTVEEFNKINVKREKTQQEINLLKDIRKEIPIPTKISDMRKVIPLEYVDGIIKNPDYSNVGGFVTEKRYVKDISKVNDVIDSSRLDYAGSLFKKDGNYAYIDFTTDDIKELTTPYSPDFGGTKTSEWPFAGSGFTASENGTVVPEWEVSSGKGMAPNIGSTIHEVIDGKDVTVAIYDYDPVNNIQGWVSLK</sequence>
<evidence type="ECO:0000313" key="3">
    <source>
        <dbReference type="Proteomes" id="UP000559885"/>
    </source>
</evidence>
<reference evidence="2 3" key="1">
    <citation type="submission" date="2020-03" db="EMBL/GenBank/DDBJ databases">
        <title>Soil Listeria distribution.</title>
        <authorList>
            <person name="Liao J."/>
            <person name="Wiedmann M."/>
        </authorList>
    </citation>
    <scope>NUCLEOTIDE SEQUENCE [LARGE SCALE GENOMIC DNA]</scope>
    <source>
        <strain evidence="2 3">FSL L7-1507</strain>
    </source>
</reference>
<evidence type="ECO:0008006" key="4">
    <source>
        <dbReference type="Google" id="ProtNLM"/>
    </source>
</evidence>
<evidence type="ECO:0000256" key="1">
    <source>
        <dbReference type="SAM" id="Phobius"/>
    </source>
</evidence>
<accession>A0A841ZQZ5</accession>
<gene>
    <name evidence="2" type="ORF">HB912_06995</name>
</gene>
<name>A0A841ZQZ5_9LIST</name>
<dbReference type="RefSeq" id="WP_185373272.1">
    <property type="nucleotide sequence ID" value="NZ_JAARRM010000002.1"/>
</dbReference>
<dbReference type="EMBL" id="JAARRM010000002">
    <property type="protein sequence ID" value="MBC1521390.1"/>
    <property type="molecule type" value="Genomic_DNA"/>
</dbReference>
<protein>
    <recommendedName>
        <fullName evidence="4">LXG domain-containing protein</fullName>
    </recommendedName>
</protein>
<proteinExistence type="predicted"/>
<dbReference type="AlphaFoldDB" id="A0A841ZQZ5"/>
<keyword evidence="1" id="KW-1133">Transmembrane helix</keyword>
<evidence type="ECO:0000313" key="2">
    <source>
        <dbReference type="EMBL" id="MBC1521390.1"/>
    </source>
</evidence>
<feature type="transmembrane region" description="Helical" evidence="1">
    <location>
        <begin position="209"/>
        <end position="237"/>
    </location>
</feature>
<comment type="caution">
    <text evidence="2">The sequence shown here is derived from an EMBL/GenBank/DDBJ whole genome shotgun (WGS) entry which is preliminary data.</text>
</comment>